<evidence type="ECO:0000313" key="2">
    <source>
        <dbReference type="Proteomes" id="UP001054945"/>
    </source>
</evidence>
<reference evidence="1 2" key="1">
    <citation type="submission" date="2021-06" db="EMBL/GenBank/DDBJ databases">
        <title>Caerostris extrusa draft genome.</title>
        <authorList>
            <person name="Kono N."/>
            <person name="Arakawa K."/>
        </authorList>
    </citation>
    <scope>NUCLEOTIDE SEQUENCE [LARGE SCALE GENOMIC DNA]</scope>
</reference>
<proteinExistence type="predicted"/>
<name>A0AAV4Y8H0_CAEEX</name>
<sequence>MQAGCSVFSFAKVYFRFELHVRCLFVRQLIPAGWVIEKLTNCSLPRGRVFSSCLLCDPADASVSLGCGKRLSVSLYVVFCAEGRFWLWFNLFVL</sequence>
<keyword evidence="2" id="KW-1185">Reference proteome</keyword>
<gene>
    <name evidence="1" type="ORF">CEXT_40411</name>
</gene>
<protein>
    <submittedName>
        <fullName evidence="1">Uncharacterized protein</fullName>
    </submittedName>
</protein>
<dbReference type="Proteomes" id="UP001054945">
    <property type="component" value="Unassembled WGS sequence"/>
</dbReference>
<comment type="caution">
    <text evidence="1">The sequence shown here is derived from an EMBL/GenBank/DDBJ whole genome shotgun (WGS) entry which is preliminary data.</text>
</comment>
<evidence type="ECO:0000313" key="1">
    <source>
        <dbReference type="EMBL" id="GIZ03393.1"/>
    </source>
</evidence>
<dbReference type="EMBL" id="BPLR01001598">
    <property type="protein sequence ID" value="GIZ03393.1"/>
    <property type="molecule type" value="Genomic_DNA"/>
</dbReference>
<organism evidence="1 2">
    <name type="scientific">Caerostris extrusa</name>
    <name type="common">Bark spider</name>
    <name type="synonym">Caerostris bankana</name>
    <dbReference type="NCBI Taxonomy" id="172846"/>
    <lineage>
        <taxon>Eukaryota</taxon>
        <taxon>Metazoa</taxon>
        <taxon>Ecdysozoa</taxon>
        <taxon>Arthropoda</taxon>
        <taxon>Chelicerata</taxon>
        <taxon>Arachnida</taxon>
        <taxon>Araneae</taxon>
        <taxon>Araneomorphae</taxon>
        <taxon>Entelegynae</taxon>
        <taxon>Araneoidea</taxon>
        <taxon>Araneidae</taxon>
        <taxon>Caerostris</taxon>
    </lineage>
</organism>
<accession>A0AAV4Y8H0</accession>
<dbReference type="AlphaFoldDB" id="A0AAV4Y8H0"/>